<organism evidence="2 3">
    <name type="scientific">Phakopsora pachyrhizi</name>
    <name type="common">Asian soybean rust disease fungus</name>
    <dbReference type="NCBI Taxonomy" id="170000"/>
    <lineage>
        <taxon>Eukaryota</taxon>
        <taxon>Fungi</taxon>
        <taxon>Dikarya</taxon>
        <taxon>Basidiomycota</taxon>
        <taxon>Pucciniomycotina</taxon>
        <taxon>Pucciniomycetes</taxon>
        <taxon>Pucciniales</taxon>
        <taxon>Phakopsoraceae</taxon>
        <taxon>Phakopsora</taxon>
    </lineage>
</organism>
<evidence type="ECO:0000313" key="3">
    <source>
        <dbReference type="Proteomes" id="UP001153365"/>
    </source>
</evidence>
<gene>
    <name evidence="2" type="ORF">PPACK8108_LOCUS26250</name>
</gene>
<protein>
    <submittedName>
        <fullName evidence="2">Expressed protein</fullName>
    </submittedName>
</protein>
<dbReference type="AlphaFoldDB" id="A0AAV0BYX7"/>
<feature type="region of interest" description="Disordered" evidence="1">
    <location>
        <begin position="226"/>
        <end position="264"/>
    </location>
</feature>
<feature type="non-terminal residue" evidence="2">
    <location>
        <position position="1"/>
    </location>
</feature>
<dbReference type="EMBL" id="CALTRL010006402">
    <property type="protein sequence ID" value="CAH7690797.1"/>
    <property type="molecule type" value="Genomic_DNA"/>
</dbReference>
<accession>A0AAV0BYX7</accession>
<evidence type="ECO:0000256" key="1">
    <source>
        <dbReference type="SAM" id="MobiDB-lite"/>
    </source>
</evidence>
<name>A0AAV0BYX7_PHAPC</name>
<sequence>FFFTLCSLTTIVLAGIGDDMVKTVPKVFPINTVPDQPPKIETKVSTFRPSSESFYEGADWTTSEEDHLVSLRTYKINDVQSKSHELHFSQSDSSANFHKQYEDNEGLFNRWNKFSAFESSADFQHNLIESVYSFYGHTENSVNSWNNDLMDWDETLFDFDPLELAETSETSNTLKPVQSGITGSQIRDDSLHLIHGTHPPNVPSPILNTRGDIHQIYRDVIDLDHSVKNSPRQNSNDVQPALREVTSPSARPKSTQESSGSQLSFIKSEPVNFSKKQFNYPKIPAEAEFDFPGWETIQQTYDETEQHLPEGSLKSSKFFGKIDRHQSNPELYELSEAQQQEGPNTKIMGYTQNVEIKKKAKLAEAIIKLKQKKINERKATQMDSSPDDISSSVLQQTIKEINPPKRQKNLEENKMTLVNELLDAKKYQNSILFDLLNPNASQLGTEFFKNIAEIVNYISNIAMKTAVFSFFKNLELYMSNRRYNKLIICAKDLGKFGIYRPVDEIEVQAVRIYGYTKEKQVCSNKRFIEKTDELKLLEGYKKLFLIDSMIKSREKLWNVINVDLPDCKANKSNLQKSLNYKKRFIIDLREKFFTIVVVVSKVLRDITKDNEDIDVRIKQKEALEIFDETLMEVDVRRTKSTLGIAKTSNEITFSTEVLANRLTIHFARSYYKPIAQGKYIRSIFFIWLKRSYPSFGVLLVNANEAYKFWAFFKDLTYCIMELEHGNWLTAEKQRVL</sequence>
<feature type="compositionally biased region" description="Polar residues" evidence="1">
    <location>
        <begin position="246"/>
        <end position="264"/>
    </location>
</feature>
<keyword evidence="3" id="KW-1185">Reference proteome</keyword>
<proteinExistence type="predicted"/>
<dbReference type="Proteomes" id="UP001153365">
    <property type="component" value="Unassembled WGS sequence"/>
</dbReference>
<comment type="caution">
    <text evidence="2">The sequence shown here is derived from an EMBL/GenBank/DDBJ whole genome shotgun (WGS) entry which is preliminary data.</text>
</comment>
<reference evidence="2" key="1">
    <citation type="submission" date="2022-06" db="EMBL/GenBank/DDBJ databases">
        <authorList>
            <consortium name="SYNGENTA / RWTH Aachen University"/>
        </authorList>
    </citation>
    <scope>NUCLEOTIDE SEQUENCE</scope>
</reference>
<feature type="compositionally biased region" description="Polar residues" evidence="1">
    <location>
        <begin position="228"/>
        <end position="238"/>
    </location>
</feature>
<evidence type="ECO:0000313" key="2">
    <source>
        <dbReference type="EMBL" id="CAH7690797.1"/>
    </source>
</evidence>